<dbReference type="InterPro" id="IPR004258">
    <property type="entry name" value="DBL"/>
</dbReference>
<dbReference type="VEuPathDB" id="PlasmoDB:PfSN01_080037400"/>
<feature type="compositionally biased region" description="Low complexity" evidence="1">
    <location>
        <begin position="1809"/>
        <end position="1823"/>
    </location>
</feature>
<dbReference type="GO" id="GO:0046789">
    <property type="term" value="F:host cell surface receptor binding"/>
    <property type="evidence" value="ECO:0007669"/>
    <property type="project" value="InterPro"/>
</dbReference>
<dbReference type="VEuPathDB" id="PlasmoDB:PfSN01_050037800"/>
<reference evidence="9" key="1">
    <citation type="journal article" date="2012" name="Proc. Natl. Acad. Sci. U.S.A.">
        <title>Plasmodium falciparum erythrocyte membrane protein 1 domain cassettes 8 and 13 are associated with severe malaria in children.</title>
        <authorList>
            <person name="Lavstsen T."/>
            <person name="Turner L."/>
            <person name="Saguti F."/>
            <person name="Magistrado P."/>
            <person name="Rask T.S."/>
            <person name="Jespersen J.S."/>
            <person name="Wang C.W."/>
            <person name="Berger S.S."/>
            <person name="Baraka V."/>
            <person name="Marquard A.M."/>
            <person name="Seguin-Orlando A."/>
            <person name="Willerslev E."/>
            <person name="Gilbert M.T."/>
            <person name="Lusingu J."/>
            <person name="Theander T.G."/>
        </authorList>
    </citation>
    <scope>NUCLEOTIDE SEQUENCE</scope>
    <source>
        <strain evidence="9">BT1983</strain>
    </source>
</reference>
<feature type="region of interest" description="Disordered" evidence="1">
    <location>
        <begin position="1799"/>
        <end position="1826"/>
    </location>
</feature>
<dbReference type="Pfam" id="PF05424">
    <property type="entry name" value="Duffy_binding"/>
    <property type="match status" value="4"/>
</dbReference>
<dbReference type="FunFam" id="1.20.58.830:FF:000021">
    <property type="entry name" value="Erythrocyte membrane protein 1, PfEMP1"/>
    <property type="match status" value="1"/>
</dbReference>
<dbReference type="VEuPathDB" id="PlasmoDB:PfKH01_110005100"/>
<dbReference type="VEuPathDB" id="PlasmoDB:PfNF166_000017900"/>
<dbReference type="FunFam" id="1.20.58.1930:FF:000001">
    <property type="entry name" value="Erythrocyte membrane protein 1, PfEMP1"/>
    <property type="match status" value="1"/>
</dbReference>
<dbReference type="VEuPathDB" id="PlasmoDB:PfGA01_010005600"/>
<dbReference type="Gene3D" id="1.20.1310.20">
    <property type="entry name" value="Duffy-antigen binding domain"/>
    <property type="match status" value="4"/>
</dbReference>
<feature type="region of interest" description="Disordered" evidence="1">
    <location>
        <begin position="1852"/>
        <end position="1877"/>
    </location>
</feature>
<dbReference type="FunFam" id="1.20.58.1930:FF:000002">
    <property type="entry name" value="Erythrocyte membrane protein 1, PfEMP1"/>
    <property type="match status" value="1"/>
</dbReference>
<dbReference type="VEuPathDB" id="PlasmoDB:PfNF166_090005000"/>
<evidence type="ECO:0000313" key="9">
    <source>
        <dbReference type="EMBL" id="AFJ66680.2"/>
    </source>
</evidence>
<dbReference type="Pfam" id="PF22672">
    <property type="entry name" value="DBL_C"/>
    <property type="match status" value="2"/>
</dbReference>
<dbReference type="VEuPathDB" id="PlasmoDB:PfSN01_090005700"/>
<keyword evidence="2" id="KW-1133">Transmembrane helix</keyword>
<reference evidence="9" key="2">
    <citation type="submission" date="2016-05" db="EMBL/GenBank/DDBJ databases">
        <authorList>
            <person name="Lavstsen T."/>
            <person name="Jespersen J.S."/>
        </authorList>
    </citation>
    <scope>NUCLEOTIDE SEQUENCE</scope>
    <source>
        <strain evidence="9">BT1983</strain>
    </source>
</reference>
<dbReference type="FunFam" id="1.20.1310.20:FF:000012">
    <property type="entry name" value="Erythrocyte membrane protein 1, PfEMP1"/>
    <property type="match status" value="1"/>
</dbReference>
<feature type="domain" description="Plasmodium falciparum erythrocyte membrane protein-1 N-terminal segment" evidence="5">
    <location>
        <begin position="23"/>
        <end position="58"/>
    </location>
</feature>
<dbReference type="VEuPathDB" id="PlasmoDB:PfKE01_070035300"/>
<dbReference type="SUPFAM" id="SSF140924">
    <property type="entry name" value="Duffy binding domain-like"/>
    <property type="match status" value="6"/>
</dbReference>
<feature type="compositionally biased region" description="Basic and acidic residues" evidence="1">
    <location>
        <begin position="1599"/>
        <end position="1611"/>
    </location>
</feature>
<feature type="compositionally biased region" description="Acidic residues" evidence="1">
    <location>
        <begin position="2488"/>
        <end position="2498"/>
    </location>
</feature>
<dbReference type="Gene3D" id="1.20.58.1930">
    <property type="match status" value="2"/>
</dbReference>
<feature type="region of interest" description="Disordered" evidence="1">
    <location>
        <begin position="768"/>
        <end position="787"/>
    </location>
</feature>
<dbReference type="InterPro" id="IPR029210">
    <property type="entry name" value="PfEMP1_NTS"/>
</dbReference>
<keyword evidence="2" id="KW-0472">Membrane</keyword>
<feature type="region of interest" description="Disordered" evidence="1">
    <location>
        <begin position="1"/>
        <end position="24"/>
    </location>
</feature>
<dbReference type="FunFam" id="1.20.58.830:FF:000005">
    <property type="entry name" value="Erythrocyte membrane protein 1, PfEMP1"/>
    <property type="match status" value="1"/>
</dbReference>
<name>I2CIY0_PLAFA</name>
<dbReference type="Pfam" id="PF18562">
    <property type="entry name" value="CIDR1_gamma"/>
    <property type="match status" value="1"/>
</dbReference>
<feature type="non-terminal residue" evidence="9">
    <location>
        <position position="1"/>
    </location>
</feature>
<dbReference type="VEuPathDB" id="PlasmoDB:PfIT_100044000"/>
<dbReference type="FunFam" id="1.20.58.830:FF:000001">
    <property type="entry name" value="Erythrocyte membrane protein 1, PfEMP1"/>
    <property type="match status" value="1"/>
</dbReference>
<feature type="compositionally biased region" description="Acidic residues" evidence="1">
    <location>
        <begin position="1641"/>
        <end position="1696"/>
    </location>
</feature>
<dbReference type="VEuPathDB" id="PlasmoDB:PfGA01_120044800"/>
<dbReference type="VEuPathDB" id="PlasmoDB:Pf7G8-2_000224300"/>
<evidence type="ECO:0000259" key="6">
    <source>
        <dbReference type="Pfam" id="PF18562"/>
    </source>
</evidence>
<feature type="compositionally biased region" description="Polar residues" evidence="1">
    <location>
        <begin position="2561"/>
        <end position="2574"/>
    </location>
</feature>
<dbReference type="InterPro" id="IPR041480">
    <property type="entry name" value="CIDR1_gamma"/>
</dbReference>
<dbReference type="Gene3D" id="1.20.58.830">
    <property type="match status" value="4"/>
</dbReference>
<feature type="domain" description="Duffy-antigen binding" evidence="4">
    <location>
        <begin position="131"/>
        <end position="313"/>
    </location>
</feature>
<dbReference type="VEuPathDB" id="PlasmoDB:PfNF135_030031200"/>
<dbReference type="FunFam" id="1.20.1310.20:FF:000003">
    <property type="entry name" value="Erythrocyte membrane protein 1, PfEMP1"/>
    <property type="match status" value="1"/>
</dbReference>
<dbReference type="VEuPathDB" id="PlasmoDB:PfGA01_120060600"/>
<dbReference type="EMBL" id="JQ691650">
    <property type="protein sequence ID" value="AFJ66680.2"/>
    <property type="molecule type" value="Genomic_DNA"/>
</dbReference>
<feature type="compositionally biased region" description="Polar residues" evidence="1">
    <location>
        <begin position="1941"/>
        <end position="1952"/>
    </location>
</feature>
<dbReference type="VEuPathDB" id="PlasmoDB:PfSD01_010005200"/>
<feature type="compositionally biased region" description="Basic and acidic residues" evidence="1">
    <location>
        <begin position="1553"/>
        <end position="1565"/>
    </location>
</feature>
<gene>
    <name evidence="9" type="primary">var</name>
</gene>
<feature type="compositionally biased region" description="Polar residues" evidence="1">
    <location>
        <begin position="1771"/>
        <end position="1780"/>
    </location>
</feature>
<dbReference type="VEuPathDB" id="PlasmoDB:PfKE01_070035100"/>
<dbReference type="InterPro" id="IPR008602">
    <property type="entry name" value="Duffy-antigen-binding"/>
</dbReference>
<feature type="compositionally biased region" description="Polar residues" evidence="1">
    <location>
        <begin position="1799"/>
        <end position="1808"/>
    </location>
</feature>
<dbReference type="VEuPathDB" id="PlasmoDB:PfIT_030029700"/>
<dbReference type="VEuPathDB" id="PlasmoDB:PfTG01_000043000"/>
<feature type="compositionally biased region" description="Polar residues" evidence="1">
    <location>
        <begin position="1853"/>
        <end position="1867"/>
    </location>
</feature>
<dbReference type="VEuPathDB" id="PlasmoDB:PF3D7_0800300"/>
<dbReference type="InterPro" id="IPR042202">
    <property type="entry name" value="Duffy-ag-bd_sf"/>
</dbReference>
<dbReference type="Pfam" id="PF21807">
    <property type="entry name" value="PfEMP1_CIDRalpha1_dom"/>
    <property type="match status" value="1"/>
</dbReference>
<feature type="region of interest" description="Disordered" evidence="1">
    <location>
        <begin position="1941"/>
        <end position="1962"/>
    </location>
</feature>
<evidence type="ECO:0000259" key="4">
    <source>
        <dbReference type="Pfam" id="PF05424"/>
    </source>
</evidence>
<feature type="compositionally biased region" description="Pro residues" evidence="1">
    <location>
        <begin position="1584"/>
        <end position="1598"/>
    </location>
</feature>
<feature type="compositionally biased region" description="Basic and acidic residues" evidence="1">
    <location>
        <begin position="2471"/>
        <end position="2481"/>
    </location>
</feature>
<feature type="region of interest" description="Disordered" evidence="1">
    <location>
        <begin position="1743"/>
        <end position="1783"/>
    </location>
</feature>
<organism evidence="9">
    <name type="scientific">Plasmodium falciparum</name>
    <name type="common">malaria parasite P. falciparum</name>
    <dbReference type="NCBI Taxonomy" id="5833"/>
    <lineage>
        <taxon>Eukaryota</taxon>
        <taxon>Sar</taxon>
        <taxon>Alveolata</taxon>
        <taxon>Apicomplexa</taxon>
        <taxon>Aconoidasida</taxon>
        <taxon>Haemosporida</taxon>
        <taxon>Plasmodiidae</taxon>
        <taxon>Plasmodium</taxon>
        <taxon>Plasmodium (Laverania)</taxon>
    </lineage>
</organism>
<proteinExistence type="predicted"/>
<keyword evidence="2" id="KW-0812">Transmembrane</keyword>
<feature type="domain" description="Duffy-binding-like" evidence="3">
    <location>
        <begin position="2334"/>
        <end position="2475"/>
    </location>
</feature>
<feature type="non-terminal residue" evidence="9">
    <location>
        <position position="2653"/>
    </location>
</feature>
<evidence type="ECO:0000259" key="3">
    <source>
        <dbReference type="Pfam" id="PF03011"/>
    </source>
</evidence>
<dbReference type="VEuPathDB" id="PlasmoDB:PfTG01_000056300"/>
<feature type="domain" description="Duffy-antigen binding" evidence="4">
    <location>
        <begin position="1247"/>
        <end position="1437"/>
    </location>
</feature>
<feature type="domain" description="Duffy-antigen binding" evidence="4">
    <location>
        <begin position="840"/>
        <end position="1025"/>
    </location>
</feature>
<dbReference type="GO" id="GO:0016020">
    <property type="term" value="C:membrane"/>
    <property type="evidence" value="ECO:0007669"/>
    <property type="project" value="InterPro"/>
</dbReference>
<dbReference type="VEuPathDB" id="PlasmoDB:PfGB4_040031300"/>
<dbReference type="VEuPathDB" id="PlasmoDB:PfSD01_020005700"/>
<dbReference type="VEuPathDB" id="PlasmoDB:PfKH01_010021400"/>
<dbReference type="InterPro" id="IPR049158">
    <property type="entry name" value="PfEMP1_CIDRalpha1_dom"/>
</dbReference>
<feature type="domain" description="Duffy-binding-like" evidence="3">
    <location>
        <begin position="582"/>
        <end position="723"/>
    </location>
</feature>
<dbReference type="VEuPathDB" id="PlasmoDB:Pf7G8_040017900"/>
<evidence type="ECO:0000259" key="5">
    <source>
        <dbReference type="Pfam" id="PF15447"/>
    </source>
</evidence>
<dbReference type="Pfam" id="PF03011">
    <property type="entry name" value="PFEMP"/>
    <property type="match status" value="2"/>
</dbReference>
<feature type="region of interest" description="Disordered" evidence="1">
    <location>
        <begin position="2471"/>
        <end position="2626"/>
    </location>
</feature>
<dbReference type="VEuPathDB" id="PlasmoDB:PfKH01_020028200"/>
<evidence type="ECO:0000259" key="8">
    <source>
        <dbReference type="Pfam" id="PF22672"/>
    </source>
</evidence>
<dbReference type="VEuPathDB" id="PlasmoDB:PfDd2_090006100"/>
<feature type="domain" description="Duffy-antigen binding" evidence="4">
    <location>
        <begin position="1781"/>
        <end position="1990"/>
    </location>
</feature>
<evidence type="ECO:0000259" key="7">
    <source>
        <dbReference type="Pfam" id="PF21807"/>
    </source>
</evidence>
<dbReference type="VEuPathDB" id="PlasmoDB:PfGN01_090005800"/>
<feature type="domain" description="Cysteine-rich interdomain region 1 gamma" evidence="6">
    <location>
        <begin position="2266"/>
        <end position="2318"/>
    </location>
</feature>
<dbReference type="VEuPathDB" id="PlasmoDB:PfGN01_100005900"/>
<sequence length="2653" mass="302861">MGNTQSSEEEEAKTPSLTESHKSARNVLDVLAESIKQEAEKDAKNYASSLKGELWKASFKGAYGDWSLIESYGYSNPCYLNHIEHTNILYALANDRNPCLFSPVERFSNEGEAECDNNKIRGNEKKINGAGACAPYRRRHICDKNLEALTVQNTKNSDDLIGNISVTAKYEGASIVAKHPHKGTSDVCTALARSFADIGDIIRGKDMFKPNPQDKVQEGLKNVFKNIHENLPEPLKSHYSDKDKSGNYYKLREDWWTANRDKVWEAITCRAPQKANYFRKKSDGTLHFSSQGQCGHTEGIVPTYLDYVPQFLRWFDEWSEDFCRIKKIKLEKIKNACRDDSKKLYCSHNGYDCTKTIRNKDICIRESKCTGCLVKCNPYEIWLENQRKEFEKQTKKYAKEINGTNVSQDSTNNSINNKYYKEFYGKLYNEYGNIDNFLKLLNEGKYCKKNLEKEEDITFTNIGEKRTFYRSKYCQVCPDCGVNCDDKTCKEKPNDGDCGNKVKYEFPKGKPTTEITVLYSGDEQGIITKKLQDFCRKPTELNENNYQKWKCYYKDEKENKCKVETKSGNSTYKEKITSFDEFFDFWVRNFLIDTIKWENEVKTCINNTTNADCNNECNKNCVCFDKWVKQKEKEWKNVKKVFENQKDIPKKYYTNINDLFNSFFFQVIYKFNEGEAKWKELTQELKKKIDSSKEKSGTKDSESAIELLLEYLKEKSTICKDNNTIEACASSKKSTRNPCAKTHGNKKHATVKQIAQYYKRLAHEQLEERGSRSALKGDASQGNYSRGGNGKDFKNLCSITKNDSNDSRPNGEPCTGKYPGRFKIGTTWIGGEKVSSKDDVFLPPRRQHFCTSNLEKLDVSRVIRNGNASNSLLGDVLLAAKYEADFIKKKYKRQKASNGFMDEATICRAVRRSFADLGDIIKGTDMWDKDKGSSDMEKHLISIFEKIKQELPQKIKEKYNGDDKTTHKYKRLREDWWEANRAKVWEAMKCHIKDFNVKSGDKSPSSHCGYSDHTPLHDYIPQRLRWMTEWAEWYCKEQSRLYGELVEKCAGCKGKQKCTQGNGDCAKCKTACDAYKKEIEKWEKQWNTISKKYGELYKKATESGDIKDDKEKYVVEFLRKLHEQNKTSDNKTYDTAAGYVHQELRNMECKEQTQFCEKENGDNSTSAGKENEKYAFKKPPPEYQQACNCNENVTPRPPALSNVCNTVKKHIGNKNGTQAIEHCKPKTEGPYPEWDCTPNKFENGHSGACMPPRRQKLCVINLQHFKENTSDDLREAFIKCAAAETFWLWQKYKDDKQKEFPSKTLHEVVQNQLNSGTIPEEFKRQMFYTFGDFRDFLFGTDISKNSGNIGEVNKNINNLFKDKKGQENVQDNSERVAWWETNGPLIWHGMLCALTNGLSESEKKTKIFDDYSHDKVNQSKNGNPSLEDFAKKPQFLRWFTEWSDEFCREQKKQLDILKEKCPDDTCTKGQESKKEPCKNACAKYKKWLKDWKENYKTQSEKYFKDKAGGKFQSTSAKDEVTASQYAYEYLNKALTKLCGNGNCKCMDGQSNENPRKPDNKTHDSHMPASLDETPSTYKDRCECQPPPPPPPRPPPRPPGESKHDYRGRSEDGENGAAGPRSPPAPTREGLGRALNPRGPDSDEVDDDEDEDDLDEDHELYEEEDEEEEEEEEEKEEEGTEEAEEALPEEDTEVVEETVAEVTEVTGVKPCDIVNTLFSNPEQFKDACTLKYGTPNRYWGWKCIPTGNTSNEGATGEGGGEAKRKRRDAASVKTSDSNQGSICVPPRRRRLYVKKLHDWANSSGSNTQESKSQPQPQDQTPSPSDNKLRDAFIESAAIETFFAWHKYKQEKKQPATQNGGLLLSNDQEGSQEDDPEDKLKKGIIPEEFKRQMFYTLGDYRDILFSGDKDKKNGGNNIVVNASGTQEEKEKMEKIQEQLKKFFQNSGDKPSTGTSPGGKDPKTWWEKHGKDIWEGMICALTYKDNSETEEKKNDDTNKPILDDIVRKAFFGENTPGTAATQNGTQNGTTGTFESTYNYKTVELKEENETKASSSGENTPLSKFVERPPYFRYLEEWGQNFCKKRTEMLGKIKEDCKVDENDRKNGNKKCSGYGEDCDDQLGDEPTNVSDLKCPRCAGHCRKYKKWIERKKDEYEKQKGIYKEQKENCEKGSNNDAKQFCDKLTTTCTDAAAFLQRLGSCKNNDTGEDNGKDILDFTKPEETFGPADNCKPCSSFKIDCKKANCNGGDTKGKCNGNNKTITAEDINGSTEDIGMVVSDNNPNGNKFDRLNECKGKGIFKGFRKEQWKCRNVCGYVVCKPEKGNGKENQNKIITIRGLVTHWVHNFLEDYNKIKHKISHCIKNGENKCINGCNKKCTCVEQWINLKKEEWKRIKKLFNDQYKSKDSDDYNMRSFLETFLVQIGAANDEDKFIKLSKFDKSCGCSAKTNSENNKNEDAIDCMLEKLQVKATSCKQKHDENGDKKCNETSPQTVEDDDTLEEETEVKMPTICKDVIREQETDVEVGTCAADTPGKEKEEEEEDKKEDKEKSTLPGEGEDSADGSPGPTDNDNNPSEQTPSAGEGPDRNKPTDQYPESPKEVVPKKKAPVPPAKVPEVPKKTETPLACDEPSKPISDILSSTIPFGIALALTSIAFLFLK</sequence>
<feature type="domain" description="Duffy-binding-like" evidence="8">
    <location>
        <begin position="317"/>
        <end position="472"/>
    </location>
</feature>
<dbReference type="InterPro" id="IPR054595">
    <property type="entry name" value="DBL_C"/>
</dbReference>
<dbReference type="VEuPathDB" id="PlasmoDB:PfNF54_060022500"/>
<feature type="transmembrane region" description="Helical" evidence="2">
    <location>
        <begin position="2631"/>
        <end position="2652"/>
    </location>
</feature>
<dbReference type="VEuPathDB" id="PlasmoDB:PfGN01_100005800"/>
<dbReference type="VEuPathDB" id="PlasmoDB:PfCD01_090042900"/>
<dbReference type="VEuPathDB" id="PlasmoDB:PF3D7_0400400"/>
<dbReference type="VEuPathDB" id="PlasmoDB:PfGB4_100004900"/>
<protein>
    <submittedName>
        <fullName evidence="9">EMP1</fullName>
    </submittedName>
</protein>
<accession>I2CIY0</accession>
<dbReference type="VEuPathDB" id="PlasmoDB:PfNF135_070014800"/>
<dbReference type="VEuPathDB" id="PlasmoDB:PfDd2_010019400"/>
<dbReference type="Pfam" id="PF15447">
    <property type="entry name" value="NTS"/>
    <property type="match status" value="1"/>
</dbReference>
<dbReference type="VEuPathDB" id="PlasmoDB:Pf7G8_080013900"/>
<feature type="domain" description="PfEMP1 CIDRalpha1" evidence="7">
    <location>
        <begin position="513"/>
        <end position="570"/>
    </location>
</feature>
<dbReference type="VEuPathDB" id="PlasmoDB:PfNF54_040005900"/>
<evidence type="ECO:0000256" key="2">
    <source>
        <dbReference type="SAM" id="Phobius"/>
    </source>
</evidence>
<dbReference type="VEuPathDB" id="PlasmoDB:PfML01_120024700"/>
<feature type="domain" description="Duffy-binding-like" evidence="8">
    <location>
        <begin position="2073"/>
        <end position="2222"/>
    </location>
</feature>
<evidence type="ECO:0000256" key="1">
    <source>
        <dbReference type="SAM" id="MobiDB-lite"/>
    </source>
</evidence>
<dbReference type="VEuPathDB" id="PlasmoDB:PfCD01_050039400"/>
<dbReference type="VEuPathDB" id="PlasmoDB:PfML01_040005500"/>
<dbReference type="VEuPathDB" id="PlasmoDB:PfKH02_030005900"/>
<dbReference type="VEuPathDB" id="PlasmoDB:Pf7G8-2_000105900"/>
<dbReference type="VEuPathDB" id="PlasmoDB:PfGB4_050005400"/>
<feature type="region of interest" description="Disordered" evidence="1">
    <location>
        <begin position="1549"/>
        <end position="1696"/>
    </location>
</feature>